<evidence type="ECO:0000259" key="3">
    <source>
        <dbReference type="PROSITE" id="PS50011"/>
    </source>
</evidence>
<dbReference type="GO" id="GO:0005524">
    <property type="term" value="F:ATP binding"/>
    <property type="evidence" value="ECO:0007669"/>
    <property type="project" value="UniProtKB-UniRule"/>
</dbReference>
<proteinExistence type="predicted"/>
<name>A0A417Z781_9MICO</name>
<evidence type="ECO:0000256" key="1">
    <source>
        <dbReference type="PROSITE-ProRule" id="PRU10141"/>
    </source>
</evidence>
<dbReference type="InterPro" id="IPR011009">
    <property type="entry name" value="Kinase-like_dom_sf"/>
</dbReference>
<keyword evidence="4" id="KW-0723">Serine/threonine-protein kinase</keyword>
<protein>
    <submittedName>
        <fullName evidence="4">Serine/threonine protein kinase</fullName>
    </submittedName>
</protein>
<evidence type="ECO:0000313" key="5">
    <source>
        <dbReference type="Proteomes" id="UP000285376"/>
    </source>
</evidence>
<keyword evidence="4" id="KW-0808">Transferase</keyword>
<feature type="compositionally biased region" description="Low complexity" evidence="2">
    <location>
        <begin position="409"/>
        <end position="426"/>
    </location>
</feature>
<dbReference type="SUPFAM" id="SSF56112">
    <property type="entry name" value="Protein kinase-like (PK-like)"/>
    <property type="match status" value="1"/>
</dbReference>
<feature type="region of interest" description="Disordered" evidence="2">
    <location>
        <begin position="373"/>
        <end position="431"/>
    </location>
</feature>
<feature type="domain" description="Protein kinase" evidence="3">
    <location>
        <begin position="49"/>
        <end position="290"/>
    </location>
</feature>
<dbReference type="AlphaFoldDB" id="A0A417Z781"/>
<dbReference type="PANTHER" id="PTHR44329:SF214">
    <property type="entry name" value="PROTEIN KINASE DOMAIN-CONTAINING PROTEIN"/>
    <property type="match status" value="1"/>
</dbReference>
<feature type="region of interest" description="Disordered" evidence="2">
    <location>
        <begin position="316"/>
        <end position="344"/>
    </location>
</feature>
<organism evidence="4 5">
    <name type="scientific">Dermacoccus abyssi</name>
    <dbReference type="NCBI Taxonomy" id="322596"/>
    <lineage>
        <taxon>Bacteria</taxon>
        <taxon>Bacillati</taxon>
        <taxon>Actinomycetota</taxon>
        <taxon>Actinomycetes</taxon>
        <taxon>Micrococcales</taxon>
        <taxon>Dermacoccaceae</taxon>
        <taxon>Dermacoccus</taxon>
    </lineage>
</organism>
<dbReference type="EMBL" id="QWLM01000005">
    <property type="protein sequence ID" value="RHW46461.1"/>
    <property type="molecule type" value="Genomic_DNA"/>
</dbReference>
<sequence length="549" mass="57398">MTGLSEGVVDNFCAARRDLGRLKTATRSGVRSQRSKEAVMTQEPRLEGYTVEEFIGAGGSADVWRVTAPGGASLAAKVFRETGEASGRAEWRSMRRHAGDHVVPVVDFLRDDDGRSVLLMPYLPGGSLHDVVVGRGGLTAGECVTALAPIAGALSRIHDGGCVHGDVTPRNVLFDDVGRPLLSDLGASRVAALPGEAEWGSAGFVAPEVLEGHAPAASSDVFSLAAVAWFALVGEAPAPASLRPPLSELVPDVPEPLERLVAAGLALTPSARPYSDDVARKLLEAADPVAVPVDRSLPRAPGADAPAESITRRLREEAQKRQLAEGPQTRREAGRGRRHGESPQRGRLLLVGALAVGVTLVAGAALWPTDDAPDSVEAPARGAAAEHSPYAARGTTSEPRATTSTARPSASGKASTASKDSSSATSHPPTRGEVEALLACRAEAWNSVDQRRLERCLAPKSPALTSDSAALRQAQRDGIVYSGVSYRVASYTPKTGAAGTAGATATVTRSGYTVTHGNDRSRRASQSTQVELRLVSDAGQWRISEWSGR</sequence>
<dbReference type="Proteomes" id="UP000285376">
    <property type="component" value="Unassembled WGS sequence"/>
</dbReference>
<dbReference type="PANTHER" id="PTHR44329">
    <property type="entry name" value="SERINE/THREONINE-PROTEIN KINASE TNNI3K-RELATED"/>
    <property type="match status" value="1"/>
</dbReference>
<keyword evidence="1" id="KW-0547">Nucleotide-binding</keyword>
<dbReference type="GO" id="GO:0004674">
    <property type="term" value="F:protein serine/threonine kinase activity"/>
    <property type="evidence" value="ECO:0007669"/>
    <property type="project" value="UniProtKB-KW"/>
</dbReference>
<keyword evidence="1" id="KW-0067">ATP-binding</keyword>
<evidence type="ECO:0000256" key="2">
    <source>
        <dbReference type="SAM" id="MobiDB-lite"/>
    </source>
</evidence>
<accession>A0A417Z781</accession>
<feature type="binding site" evidence="1">
    <location>
        <position position="77"/>
    </location>
    <ligand>
        <name>ATP</name>
        <dbReference type="ChEBI" id="CHEBI:30616"/>
    </ligand>
</feature>
<evidence type="ECO:0000313" key="4">
    <source>
        <dbReference type="EMBL" id="RHW46461.1"/>
    </source>
</evidence>
<dbReference type="CDD" id="cd14014">
    <property type="entry name" value="STKc_PknB_like"/>
    <property type="match status" value="1"/>
</dbReference>
<dbReference type="PROSITE" id="PS50011">
    <property type="entry name" value="PROTEIN_KINASE_DOM"/>
    <property type="match status" value="1"/>
</dbReference>
<dbReference type="Pfam" id="PF00069">
    <property type="entry name" value="Pkinase"/>
    <property type="match status" value="1"/>
</dbReference>
<gene>
    <name evidence="4" type="ORF">D1832_06470</name>
</gene>
<dbReference type="InterPro" id="IPR008266">
    <property type="entry name" value="Tyr_kinase_AS"/>
</dbReference>
<keyword evidence="4" id="KW-0418">Kinase</keyword>
<comment type="caution">
    <text evidence="4">The sequence shown here is derived from an EMBL/GenBank/DDBJ whole genome shotgun (WGS) entry which is preliminary data.</text>
</comment>
<feature type="compositionally biased region" description="Polar residues" evidence="2">
    <location>
        <begin position="394"/>
        <end position="408"/>
    </location>
</feature>
<dbReference type="PROSITE" id="PS00107">
    <property type="entry name" value="PROTEIN_KINASE_ATP"/>
    <property type="match status" value="1"/>
</dbReference>
<dbReference type="Gene3D" id="3.30.200.20">
    <property type="entry name" value="Phosphorylase Kinase, domain 1"/>
    <property type="match status" value="1"/>
</dbReference>
<dbReference type="InterPro" id="IPR000719">
    <property type="entry name" value="Prot_kinase_dom"/>
</dbReference>
<dbReference type="PROSITE" id="PS00109">
    <property type="entry name" value="PROTEIN_KINASE_TYR"/>
    <property type="match status" value="1"/>
</dbReference>
<dbReference type="Gene3D" id="1.10.510.10">
    <property type="entry name" value="Transferase(Phosphotransferase) domain 1"/>
    <property type="match status" value="1"/>
</dbReference>
<dbReference type="InterPro" id="IPR051681">
    <property type="entry name" value="Ser/Thr_Kinases-Pseudokinases"/>
</dbReference>
<reference evidence="4 5" key="1">
    <citation type="submission" date="2018-08" db="EMBL/GenBank/DDBJ databases">
        <title>Whole genome sequence analysis of Dermacoccus abyssi bacteria isolated from Deep Mariana trench Micromonospora spp reveals genes involved in the environmental adaptation and production of secondary metabolites.</title>
        <authorList>
            <person name="Abdel-Mageed W.M."/>
            <person name="Lehri B."/>
            <person name="Nouioui I."/>
            <person name="Goodfellow I."/>
            <person name="Jaspars M."/>
            <person name="Karlyshev A."/>
        </authorList>
    </citation>
    <scope>NUCLEOTIDE SEQUENCE [LARGE SCALE GENOMIC DNA]</scope>
    <source>
        <strain evidence="4 5">MT1.1</strain>
    </source>
</reference>
<dbReference type="InterPro" id="IPR017441">
    <property type="entry name" value="Protein_kinase_ATP_BS"/>
</dbReference>